<sequence length="736" mass="82150">MTQLFSFSIDRSKQRKTSPFFALVAAACIFMGASTLIFFELIERQKAIMSAAEEDALWASYQLDREALKLRNALQLLSDVYTDSRLEEAMIRFDILYSRIHIIEGGQLRDIYSKMPEFDGILLTMQTKMEHIDSILFADVTRSDIPPILEDSGEIQQQTELLVLNSLASRSKGKVEAREDSLGLFLYLGTLIALLTITVAFIIGMLFRQLKITKKSYLKSKQLTKDLEVAVQSAEQALQVKSEFMATMSHEIRTPMNAIIGFSYLLLDSDLNDKVRERVLRIQRSADSLLLIINSILDFTKIESGKVELDVQTFNLDDVLQYIYHSNEMEADRKGLELLVHRDAMVSAVLKSDEQKIQQILINLVGNAIKFTHTGSVQVHAYLSNETTLVIEVKDSGIGIADGVNVFEVFKQADSSTTRLYGGTGLGLSITQKLVELLDGDISFTSEFGKGTVFKVCLPYVLDTDNRKDVVDYGATDSSLRLVTSEKIQHPVALQLPKESADEKKTLPLDIAGCFKDKKILLAEDNPVNASIAKAIIEKTGAQVVWVENGEIAYQEAQDNNYDLILMDIRMPIMDGYQASKEIQLTLGSNKPPIIILTADVFNIKEEEFSSFGIEDFLLKPLDPAVLLEKIRILLTKTSVHNGASHPDKNSDCFELEASEAEALLVKLEVLESALLEGGLESEDLIKDLISQNVSSHGLDYLKSAVEDIASYDYQDALVKVESFKRSLCRDSVEVN</sequence>
<evidence type="ECO:0000256" key="3">
    <source>
        <dbReference type="ARBA" id="ARBA00022553"/>
    </source>
</evidence>
<dbReference type="EC" id="2.7.13.3" evidence="2"/>
<dbReference type="PANTHER" id="PTHR45339:SF1">
    <property type="entry name" value="HYBRID SIGNAL TRANSDUCTION HISTIDINE KINASE J"/>
    <property type="match status" value="1"/>
</dbReference>
<feature type="domain" description="Histidine kinase" evidence="7">
    <location>
        <begin position="247"/>
        <end position="462"/>
    </location>
</feature>
<proteinExistence type="predicted"/>
<dbReference type="CDD" id="cd16922">
    <property type="entry name" value="HATPase_EvgS-ArcB-TorS-like"/>
    <property type="match status" value="1"/>
</dbReference>
<dbReference type="CDD" id="cd17546">
    <property type="entry name" value="REC_hyHK_CKI1_RcsC-like"/>
    <property type="match status" value="1"/>
</dbReference>
<organism evidence="9 10">
    <name type="scientific">Marinomonas vulgaris</name>
    <dbReference type="NCBI Taxonomy" id="2823372"/>
    <lineage>
        <taxon>Bacteria</taxon>
        <taxon>Pseudomonadati</taxon>
        <taxon>Pseudomonadota</taxon>
        <taxon>Gammaproteobacteria</taxon>
        <taxon>Oceanospirillales</taxon>
        <taxon>Oceanospirillaceae</taxon>
        <taxon>Marinomonas</taxon>
    </lineage>
</organism>
<evidence type="ECO:0000313" key="9">
    <source>
        <dbReference type="EMBL" id="MBR7887998.1"/>
    </source>
</evidence>
<evidence type="ECO:0000256" key="5">
    <source>
        <dbReference type="PROSITE-ProRule" id="PRU00169"/>
    </source>
</evidence>
<protein>
    <recommendedName>
        <fullName evidence="2">histidine kinase</fullName>
        <ecNumber evidence="2">2.7.13.3</ecNumber>
    </recommendedName>
</protein>
<evidence type="ECO:0000313" key="10">
    <source>
        <dbReference type="Proteomes" id="UP000679722"/>
    </source>
</evidence>
<dbReference type="InterPro" id="IPR011006">
    <property type="entry name" value="CheY-like_superfamily"/>
</dbReference>
<dbReference type="SMART" id="SM00448">
    <property type="entry name" value="REC"/>
    <property type="match status" value="1"/>
</dbReference>
<dbReference type="SMART" id="SM00387">
    <property type="entry name" value="HATPase_c"/>
    <property type="match status" value="1"/>
</dbReference>
<dbReference type="Gene3D" id="1.10.287.130">
    <property type="match status" value="1"/>
</dbReference>
<dbReference type="SMART" id="SM00388">
    <property type="entry name" value="HisKA"/>
    <property type="match status" value="1"/>
</dbReference>
<dbReference type="PANTHER" id="PTHR45339">
    <property type="entry name" value="HYBRID SIGNAL TRANSDUCTION HISTIDINE KINASE J"/>
    <property type="match status" value="1"/>
</dbReference>
<dbReference type="InterPro" id="IPR004358">
    <property type="entry name" value="Sig_transdc_His_kin-like_C"/>
</dbReference>
<comment type="caution">
    <text evidence="9">The sequence shown here is derived from an EMBL/GenBank/DDBJ whole genome shotgun (WGS) entry which is preliminary data.</text>
</comment>
<evidence type="ECO:0000256" key="1">
    <source>
        <dbReference type="ARBA" id="ARBA00000085"/>
    </source>
</evidence>
<evidence type="ECO:0000259" key="7">
    <source>
        <dbReference type="PROSITE" id="PS50109"/>
    </source>
</evidence>
<evidence type="ECO:0000256" key="6">
    <source>
        <dbReference type="SAM" id="Phobius"/>
    </source>
</evidence>
<reference evidence="10" key="2">
    <citation type="submission" date="2023-07" db="EMBL/GenBank/DDBJ databases">
        <title>Marinomonas vulgaris A79, complete genome.</title>
        <authorList>
            <person name="Ying J.-J."/>
        </authorList>
    </citation>
    <scope>NUCLEOTIDE SEQUENCE [LARGE SCALE GENOMIC DNA]</scope>
    <source>
        <strain evidence="10">A79</strain>
    </source>
</reference>
<evidence type="ECO:0000256" key="2">
    <source>
        <dbReference type="ARBA" id="ARBA00012438"/>
    </source>
</evidence>
<keyword evidence="6" id="KW-0812">Transmembrane</keyword>
<evidence type="ECO:0000259" key="8">
    <source>
        <dbReference type="PROSITE" id="PS50110"/>
    </source>
</evidence>
<dbReference type="PROSITE" id="PS50109">
    <property type="entry name" value="HIS_KIN"/>
    <property type="match status" value="1"/>
</dbReference>
<dbReference type="RefSeq" id="WP_211535342.1">
    <property type="nucleotide sequence ID" value="NZ_JAGSSV010000002.1"/>
</dbReference>
<feature type="transmembrane region" description="Helical" evidence="6">
    <location>
        <begin position="184"/>
        <end position="207"/>
    </location>
</feature>
<dbReference type="SUPFAM" id="SSF47384">
    <property type="entry name" value="Homodimeric domain of signal transducing histidine kinase"/>
    <property type="match status" value="1"/>
</dbReference>
<gene>
    <name evidence="9" type="ORF">J9B83_03510</name>
</gene>
<keyword evidence="4" id="KW-0902">Two-component regulatory system</keyword>
<dbReference type="Gene3D" id="3.40.50.2300">
    <property type="match status" value="1"/>
</dbReference>
<dbReference type="InterPro" id="IPR003594">
    <property type="entry name" value="HATPase_dom"/>
</dbReference>
<dbReference type="Gene3D" id="3.30.565.10">
    <property type="entry name" value="Histidine kinase-like ATPase, C-terminal domain"/>
    <property type="match status" value="1"/>
</dbReference>
<dbReference type="InterPro" id="IPR005467">
    <property type="entry name" value="His_kinase_dom"/>
</dbReference>
<dbReference type="Pfam" id="PF00512">
    <property type="entry name" value="HisKA"/>
    <property type="match status" value="1"/>
</dbReference>
<dbReference type="InterPro" id="IPR036890">
    <property type="entry name" value="HATPase_C_sf"/>
</dbReference>
<dbReference type="Pfam" id="PF00072">
    <property type="entry name" value="Response_reg"/>
    <property type="match status" value="1"/>
</dbReference>
<dbReference type="InterPro" id="IPR036097">
    <property type="entry name" value="HisK_dim/P_sf"/>
</dbReference>
<keyword evidence="10" id="KW-1185">Reference proteome</keyword>
<dbReference type="SUPFAM" id="SSF52172">
    <property type="entry name" value="CheY-like"/>
    <property type="match status" value="1"/>
</dbReference>
<reference evidence="9 10" key="1">
    <citation type="submission" date="2021-04" db="EMBL/GenBank/DDBJ databases">
        <authorList>
            <person name="Sun C."/>
        </authorList>
    </citation>
    <scope>NUCLEOTIDE SEQUENCE [LARGE SCALE GENOMIC DNA]</scope>
    <source>
        <strain evidence="9 10">A79</strain>
    </source>
</reference>
<name>A0ABS5H8I0_9GAMM</name>
<dbReference type="CDD" id="cd00082">
    <property type="entry name" value="HisKA"/>
    <property type="match status" value="1"/>
</dbReference>
<dbReference type="EMBL" id="JAGSSV010000002">
    <property type="protein sequence ID" value="MBR7887998.1"/>
    <property type="molecule type" value="Genomic_DNA"/>
</dbReference>
<dbReference type="PROSITE" id="PS50110">
    <property type="entry name" value="RESPONSE_REGULATORY"/>
    <property type="match status" value="1"/>
</dbReference>
<keyword evidence="6" id="KW-1133">Transmembrane helix</keyword>
<feature type="transmembrane region" description="Helical" evidence="6">
    <location>
        <begin position="20"/>
        <end position="39"/>
    </location>
</feature>
<keyword evidence="3 5" id="KW-0597">Phosphoprotein</keyword>
<evidence type="ECO:0000256" key="4">
    <source>
        <dbReference type="ARBA" id="ARBA00023012"/>
    </source>
</evidence>
<comment type="catalytic activity">
    <reaction evidence="1">
        <text>ATP + protein L-histidine = ADP + protein N-phospho-L-histidine.</text>
        <dbReference type="EC" id="2.7.13.3"/>
    </reaction>
</comment>
<accession>A0ABS5H8I0</accession>
<dbReference type="PRINTS" id="PR00344">
    <property type="entry name" value="BCTRLSENSOR"/>
</dbReference>
<dbReference type="InterPro" id="IPR001789">
    <property type="entry name" value="Sig_transdc_resp-reg_receiver"/>
</dbReference>
<dbReference type="Proteomes" id="UP000679722">
    <property type="component" value="Unassembled WGS sequence"/>
</dbReference>
<dbReference type="Pfam" id="PF02518">
    <property type="entry name" value="HATPase_c"/>
    <property type="match status" value="1"/>
</dbReference>
<feature type="domain" description="Response regulatory" evidence="8">
    <location>
        <begin position="519"/>
        <end position="635"/>
    </location>
</feature>
<keyword evidence="6" id="KW-0472">Membrane</keyword>
<dbReference type="InterPro" id="IPR003661">
    <property type="entry name" value="HisK_dim/P_dom"/>
</dbReference>
<feature type="modified residue" description="4-aspartylphosphate" evidence="5">
    <location>
        <position position="568"/>
    </location>
</feature>
<dbReference type="SUPFAM" id="SSF55874">
    <property type="entry name" value="ATPase domain of HSP90 chaperone/DNA topoisomerase II/histidine kinase"/>
    <property type="match status" value="1"/>
</dbReference>